<dbReference type="SMART" id="SM00028">
    <property type="entry name" value="TPR"/>
    <property type="match status" value="3"/>
</dbReference>
<dbReference type="RefSeq" id="WP_013194670.1">
    <property type="nucleotide sequence ID" value="NC_014253.1"/>
</dbReference>
<evidence type="ECO:0000256" key="3">
    <source>
        <dbReference type="PROSITE-ProRule" id="PRU00339"/>
    </source>
</evidence>
<dbReference type="KEGG" id="mev:Metev_1232"/>
<dbReference type="STRING" id="644295.Metev_1232"/>
<protein>
    <submittedName>
        <fullName evidence="4">TPR repeat-containing protein</fullName>
    </submittedName>
</protein>
<organism evidence="4 5">
    <name type="scientific">Methanohalobium evestigatum (strain ATCC BAA-1072 / DSM 3721 / NBRC 107634 / OCM 161 / Z-7303)</name>
    <dbReference type="NCBI Taxonomy" id="644295"/>
    <lineage>
        <taxon>Archaea</taxon>
        <taxon>Methanobacteriati</taxon>
        <taxon>Methanobacteriota</taxon>
        <taxon>Stenosarchaea group</taxon>
        <taxon>Methanomicrobia</taxon>
        <taxon>Methanosarcinales</taxon>
        <taxon>Methanosarcinaceae</taxon>
        <taxon>Methanohalobium</taxon>
    </lineage>
</organism>
<dbReference type="PANTHER" id="PTHR44858:SF1">
    <property type="entry name" value="UDP-N-ACETYLGLUCOSAMINE--PEPTIDE N-ACETYLGLUCOSAMINYLTRANSFERASE SPINDLY-RELATED"/>
    <property type="match status" value="1"/>
</dbReference>
<dbReference type="HOGENOM" id="CLU_1154347_0_0_2"/>
<evidence type="ECO:0000313" key="5">
    <source>
        <dbReference type="Proteomes" id="UP000000391"/>
    </source>
</evidence>
<dbReference type="SUPFAM" id="SSF48452">
    <property type="entry name" value="TPR-like"/>
    <property type="match status" value="1"/>
</dbReference>
<dbReference type="InterPro" id="IPR019734">
    <property type="entry name" value="TPR_rpt"/>
</dbReference>
<keyword evidence="1" id="KW-0677">Repeat</keyword>
<gene>
    <name evidence="4" type="ordered locus">Metev_1232</name>
</gene>
<dbReference type="Pfam" id="PF14559">
    <property type="entry name" value="TPR_19"/>
    <property type="match status" value="1"/>
</dbReference>
<dbReference type="PANTHER" id="PTHR44858">
    <property type="entry name" value="TETRATRICOPEPTIDE REPEAT PROTEIN 6"/>
    <property type="match status" value="1"/>
</dbReference>
<dbReference type="Gene3D" id="1.25.40.10">
    <property type="entry name" value="Tetratricopeptide repeat domain"/>
    <property type="match status" value="1"/>
</dbReference>
<dbReference type="GeneID" id="9346865"/>
<evidence type="ECO:0000313" key="4">
    <source>
        <dbReference type="EMBL" id="ADI74104.1"/>
    </source>
</evidence>
<accession>D7E7N1</accession>
<keyword evidence="5" id="KW-1185">Reference proteome</keyword>
<dbReference type="InterPro" id="IPR050498">
    <property type="entry name" value="Ycf3"/>
</dbReference>
<dbReference type="EMBL" id="CP002069">
    <property type="protein sequence ID" value="ADI74104.1"/>
    <property type="molecule type" value="Genomic_DNA"/>
</dbReference>
<dbReference type="InterPro" id="IPR011990">
    <property type="entry name" value="TPR-like_helical_dom_sf"/>
</dbReference>
<feature type="repeat" description="TPR" evidence="3">
    <location>
        <begin position="197"/>
        <end position="230"/>
    </location>
</feature>
<dbReference type="OrthoDB" id="115601at2157"/>
<dbReference type="AlphaFoldDB" id="D7E7N1"/>
<dbReference type="Proteomes" id="UP000000391">
    <property type="component" value="Chromosome"/>
</dbReference>
<name>D7E7N1_METEZ</name>
<dbReference type="Pfam" id="PF13181">
    <property type="entry name" value="TPR_8"/>
    <property type="match status" value="1"/>
</dbReference>
<proteinExistence type="predicted"/>
<evidence type="ECO:0000256" key="1">
    <source>
        <dbReference type="ARBA" id="ARBA00022737"/>
    </source>
</evidence>
<dbReference type="PROSITE" id="PS50005">
    <property type="entry name" value="TPR"/>
    <property type="match status" value="1"/>
</dbReference>
<reference evidence="4 5" key="1">
    <citation type="submission" date="2010-06" db="EMBL/GenBank/DDBJ databases">
        <title>Complete sequence chromosome of Methanohalobium evestigatum Z-7303.</title>
        <authorList>
            <consortium name="US DOE Joint Genome Institute"/>
            <person name="Lucas S."/>
            <person name="Copeland A."/>
            <person name="Lapidus A."/>
            <person name="Cheng J.-F."/>
            <person name="Bruce D."/>
            <person name="Goodwin L."/>
            <person name="Pitluck S."/>
            <person name="Saunders E."/>
            <person name="Detter J.C."/>
            <person name="Han C."/>
            <person name="Tapia R."/>
            <person name="Land M."/>
            <person name="Hauser L."/>
            <person name="Kyrpides N."/>
            <person name="Mikhailova N."/>
            <person name="Sieprawska-Lupa M."/>
            <person name="Whitman W.B."/>
            <person name="Anderson I."/>
            <person name="Woyke T."/>
        </authorList>
    </citation>
    <scope>NUCLEOTIDE SEQUENCE [LARGE SCALE GENOMIC DNA]</scope>
    <source>
        <strain evidence="5">ATCC BAA-1072 / DSM 3721 / NBRC 107634 / OCM 161 / Z-7303</strain>
    </source>
</reference>
<sequence>MLIGTEYEDTQVTDISTIRAKAHIQHPFFIQSISANPFGEFQWLEDGLAFVNEEELEYEPYNIESLYKKMVTLELLGRPDEADEIAELIIELGTMNRRFLMFKAEVLSSKGRYEDAVELFEEAEKRDSPDDAPLAKAVHHIRYGEPEQAIEVCNDLLKWHQCHEVYYVRAYVYAVIGNLEQALEDIDTALYIRDELCNSWNFRGLIMEKMGDRKGAVESFKYALGIDSENTMATSHLAKL</sequence>
<keyword evidence="2 3" id="KW-0802">TPR repeat</keyword>
<evidence type="ECO:0000256" key="2">
    <source>
        <dbReference type="ARBA" id="ARBA00022803"/>
    </source>
</evidence>